<dbReference type="AlphaFoldDB" id="A0A5D3BYW6"/>
<evidence type="ECO:0000256" key="1">
    <source>
        <dbReference type="SAM" id="MobiDB-lite"/>
    </source>
</evidence>
<reference evidence="4 5" key="1">
    <citation type="submission" date="2019-08" db="EMBL/GenBank/DDBJ databases">
        <title>Draft genome sequences of two oriental melons (Cucumis melo L. var makuwa).</title>
        <authorList>
            <person name="Kwon S.-Y."/>
        </authorList>
    </citation>
    <scope>NUCLEOTIDE SEQUENCE [LARGE SCALE GENOMIC DNA]</scope>
    <source>
        <strain evidence="5">cv. Chang Bougi</strain>
        <strain evidence="4">cv. SW 3</strain>
        <tissue evidence="3">Leaf</tissue>
    </source>
</reference>
<gene>
    <name evidence="3" type="ORF">E5676_scaffold143G001690</name>
    <name evidence="2" type="ORF">E6C27_scaffold89G004120</name>
</gene>
<comment type="caution">
    <text evidence="3">The sequence shown here is derived from an EMBL/GenBank/DDBJ whole genome shotgun (WGS) entry which is preliminary data.</text>
</comment>
<protein>
    <submittedName>
        <fullName evidence="2 3">Mitochondrial protein</fullName>
    </submittedName>
</protein>
<dbReference type="Proteomes" id="UP000321393">
    <property type="component" value="Unassembled WGS sequence"/>
</dbReference>
<dbReference type="EMBL" id="SSTD01014011">
    <property type="protein sequence ID" value="TYK04953.1"/>
    <property type="molecule type" value="Genomic_DNA"/>
</dbReference>
<proteinExistence type="predicted"/>
<dbReference type="Proteomes" id="UP000321947">
    <property type="component" value="Unassembled WGS sequence"/>
</dbReference>
<name>A0A5D3BYW6_CUCMM</name>
<evidence type="ECO:0000313" key="4">
    <source>
        <dbReference type="Proteomes" id="UP000321393"/>
    </source>
</evidence>
<dbReference type="EMBL" id="SSTE01004728">
    <property type="protein sequence ID" value="KAA0062067.1"/>
    <property type="molecule type" value="Genomic_DNA"/>
</dbReference>
<sequence>MSLNQYFTMAALLCVGPDGVKVYQDLEASDNLLIEGWELDSIYIMLAEDAYVDKALEQEKTPKDNRSKDKISQVQHDPMKEGEEKDKDVKVLEIQSS</sequence>
<evidence type="ECO:0000313" key="5">
    <source>
        <dbReference type="Proteomes" id="UP000321947"/>
    </source>
</evidence>
<evidence type="ECO:0000313" key="3">
    <source>
        <dbReference type="EMBL" id="TYK04953.1"/>
    </source>
</evidence>
<evidence type="ECO:0000313" key="2">
    <source>
        <dbReference type="EMBL" id="KAA0062067.1"/>
    </source>
</evidence>
<accession>A0A5D3BYW6</accession>
<organism evidence="3 5">
    <name type="scientific">Cucumis melo var. makuwa</name>
    <name type="common">Oriental melon</name>
    <dbReference type="NCBI Taxonomy" id="1194695"/>
    <lineage>
        <taxon>Eukaryota</taxon>
        <taxon>Viridiplantae</taxon>
        <taxon>Streptophyta</taxon>
        <taxon>Embryophyta</taxon>
        <taxon>Tracheophyta</taxon>
        <taxon>Spermatophyta</taxon>
        <taxon>Magnoliopsida</taxon>
        <taxon>eudicotyledons</taxon>
        <taxon>Gunneridae</taxon>
        <taxon>Pentapetalae</taxon>
        <taxon>rosids</taxon>
        <taxon>fabids</taxon>
        <taxon>Cucurbitales</taxon>
        <taxon>Cucurbitaceae</taxon>
        <taxon>Benincaseae</taxon>
        <taxon>Cucumis</taxon>
    </lineage>
</organism>
<feature type="compositionally biased region" description="Basic and acidic residues" evidence="1">
    <location>
        <begin position="57"/>
        <end position="91"/>
    </location>
</feature>
<feature type="region of interest" description="Disordered" evidence="1">
    <location>
        <begin position="57"/>
        <end position="97"/>
    </location>
</feature>